<feature type="chain" id="PRO_5037275904" evidence="2">
    <location>
        <begin position="23"/>
        <end position="278"/>
    </location>
</feature>
<protein>
    <submittedName>
        <fullName evidence="4">Serine protease</fullName>
    </submittedName>
</protein>
<reference evidence="4" key="1">
    <citation type="journal article" date="2014" name="Int. J. Syst. Evol. Microbiol.">
        <title>Complete genome sequence of Corynebacterium casei LMG S-19264T (=DSM 44701T), isolated from a smear-ripened cheese.</title>
        <authorList>
            <consortium name="US DOE Joint Genome Institute (JGI-PGF)"/>
            <person name="Walter F."/>
            <person name="Albersmeier A."/>
            <person name="Kalinowski J."/>
            <person name="Ruckert C."/>
        </authorList>
    </citation>
    <scope>NUCLEOTIDE SEQUENCE</scope>
    <source>
        <strain evidence="4">CGMCC 1.15880</strain>
    </source>
</reference>
<dbReference type="PANTHER" id="PTHR15462:SF8">
    <property type="entry name" value="SERINE PROTEASE"/>
    <property type="match status" value="1"/>
</dbReference>
<keyword evidence="4" id="KW-0378">Hydrolase</keyword>
<keyword evidence="1 2" id="KW-0732">Signal</keyword>
<organism evidence="4 5">
    <name type="scientific">Neptunicoccus cionae</name>
    <dbReference type="NCBI Taxonomy" id="2035344"/>
    <lineage>
        <taxon>Bacteria</taxon>
        <taxon>Pseudomonadati</taxon>
        <taxon>Pseudomonadota</taxon>
        <taxon>Alphaproteobacteria</taxon>
        <taxon>Rhodobacterales</taxon>
        <taxon>Paracoccaceae</taxon>
        <taxon>Neptunicoccus</taxon>
    </lineage>
</organism>
<dbReference type="SUPFAM" id="SSF50494">
    <property type="entry name" value="Trypsin-like serine proteases"/>
    <property type="match status" value="1"/>
</dbReference>
<dbReference type="EMBL" id="BMKA01000002">
    <property type="protein sequence ID" value="GGA16038.1"/>
    <property type="molecule type" value="Genomic_DNA"/>
</dbReference>
<dbReference type="InterPro" id="IPR001314">
    <property type="entry name" value="Peptidase_S1A"/>
</dbReference>
<gene>
    <name evidence="4" type="ORF">GCM10011498_15550</name>
</gene>
<evidence type="ECO:0000256" key="1">
    <source>
        <dbReference type="ARBA" id="ARBA00022729"/>
    </source>
</evidence>
<feature type="signal peptide" evidence="2">
    <location>
        <begin position="1"/>
        <end position="22"/>
    </location>
</feature>
<dbReference type="RefSeq" id="WP_188672992.1">
    <property type="nucleotide sequence ID" value="NZ_BMKA01000002.1"/>
</dbReference>
<sequence length="278" mass="29358">MTYLGRLAVACLIYLTPSSLGASGLTPLTDRTDILGWEAVGRIDIGGRGYCTGVLVASDLVLTAAHCVYDKGTNRLHKAETFSFAAGYQDGTSIETRAVQHVVAHANYRAALGPITSNIRHDVALLKLATPISTFTAAPFAIHSGIAPGNSVSVVSYGKGRDDVMSWQKQCDVLARGAGLIAFNCDVTFGSSGAPVFVKEGNRARIVSLVSSGRNADGDIVAFGMDLPANIAHLKRALRVLPRHSDTRTGSTPLTQIRRITVGSDRKSTSAKFVKSGN</sequence>
<dbReference type="GO" id="GO:0006508">
    <property type="term" value="P:proteolysis"/>
    <property type="evidence" value="ECO:0007669"/>
    <property type="project" value="UniProtKB-KW"/>
</dbReference>
<dbReference type="AlphaFoldDB" id="A0A916VPR5"/>
<evidence type="ECO:0000313" key="4">
    <source>
        <dbReference type="EMBL" id="GGA16038.1"/>
    </source>
</evidence>
<keyword evidence="4" id="KW-0645">Protease</keyword>
<dbReference type="PANTHER" id="PTHR15462">
    <property type="entry name" value="SERINE PROTEASE"/>
    <property type="match status" value="1"/>
</dbReference>
<dbReference type="PRINTS" id="PR00722">
    <property type="entry name" value="CHYMOTRYPSIN"/>
</dbReference>
<dbReference type="GO" id="GO:0004252">
    <property type="term" value="F:serine-type endopeptidase activity"/>
    <property type="evidence" value="ECO:0007669"/>
    <property type="project" value="InterPro"/>
</dbReference>
<comment type="caution">
    <text evidence="4">The sequence shown here is derived from an EMBL/GenBank/DDBJ whole genome shotgun (WGS) entry which is preliminary data.</text>
</comment>
<accession>A0A916VPR5</accession>
<evidence type="ECO:0000313" key="5">
    <source>
        <dbReference type="Proteomes" id="UP000628017"/>
    </source>
</evidence>
<feature type="domain" description="Peptidase S1" evidence="3">
    <location>
        <begin position="19"/>
        <end position="218"/>
    </location>
</feature>
<dbReference type="Gene3D" id="2.40.10.10">
    <property type="entry name" value="Trypsin-like serine proteases"/>
    <property type="match status" value="2"/>
</dbReference>
<dbReference type="Pfam" id="PF13365">
    <property type="entry name" value="Trypsin_2"/>
    <property type="match status" value="1"/>
</dbReference>
<evidence type="ECO:0000259" key="3">
    <source>
        <dbReference type="PROSITE" id="PS50240"/>
    </source>
</evidence>
<dbReference type="InterPro" id="IPR001254">
    <property type="entry name" value="Trypsin_dom"/>
</dbReference>
<name>A0A916VPR5_9RHOB</name>
<evidence type="ECO:0000256" key="2">
    <source>
        <dbReference type="SAM" id="SignalP"/>
    </source>
</evidence>
<dbReference type="Proteomes" id="UP000628017">
    <property type="component" value="Unassembled WGS sequence"/>
</dbReference>
<proteinExistence type="predicted"/>
<dbReference type="PROSITE" id="PS50240">
    <property type="entry name" value="TRYPSIN_DOM"/>
    <property type="match status" value="1"/>
</dbReference>
<dbReference type="SMART" id="SM00020">
    <property type="entry name" value="Tryp_SPc"/>
    <property type="match status" value="1"/>
</dbReference>
<reference evidence="4" key="2">
    <citation type="submission" date="2020-09" db="EMBL/GenBank/DDBJ databases">
        <authorList>
            <person name="Sun Q."/>
            <person name="Zhou Y."/>
        </authorList>
    </citation>
    <scope>NUCLEOTIDE SEQUENCE</scope>
    <source>
        <strain evidence="4">CGMCC 1.15880</strain>
    </source>
</reference>
<keyword evidence="5" id="KW-1185">Reference proteome</keyword>
<dbReference type="InterPro" id="IPR018114">
    <property type="entry name" value="TRYPSIN_HIS"/>
</dbReference>
<dbReference type="InterPro" id="IPR043504">
    <property type="entry name" value="Peptidase_S1_PA_chymotrypsin"/>
</dbReference>
<dbReference type="InterPro" id="IPR050966">
    <property type="entry name" value="Glutamyl_endopeptidase"/>
</dbReference>
<dbReference type="PROSITE" id="PS00134">
    <property type="entry name" value="TRYPSIN_HIS"/>
    <property type="match status" value="1"/>
</dbReference>
<dbReference type="InterPro" id="IPR009003">
    <property type="entry name" value="Peptidase_S1_PA"/>
</dbReference>